<evidence type="ECO:0000256" key="2">
    <source>
        <dbReference type="SAM" id="Phobius"/>
    </source>
</evidence>
<sequence length="1059" mass="114748">MMSALVRFSIRFSGVIIALASLLVLYGIFTLSRSNLDVFPEFSPTQVVIQSESVGLSAELVESLVTQPIENSIAGTVGIASMRSQSIPGLSIVTIIFDEDTDVYRNRQVIAERLATLSNRLPRGITPNITPLTSSASTVLGIGLTSDKRSLMELRTLVDWTVRPHLLAIPGVADVNVFGGQVRQYQIQVEPDKLVHYGLSLQQVTDAAAKATGVRGNGYIENSNQRIVINSEGQALTPEQLAQTTLLQRNGQTIRLGDVGRVVEGAAPSISAAAIDGKSGIYLSIQSQLGANTYAVTQAIEKSLQALKPSLEAEQVKLHEGLFRPSNFIETAIEGVRTDIIIGSILVIAVLFLFLFNARTAFISATAIPLSLLSAIVILHHFNIGLNIMVLGGLAIALGEVVDDAIIDTENIFRRLRENRLLESPRSIFQVVYTASMEVRSSVVYATIIVALVFVPLLTLGGVAGKLFTPLGLAYIAAILASLVVALTLTPALCYLMLGKARLDSEDSPVIRSIKQRYVSLLRRIEHRYRLTIGLSVVLIAVGLSILILFKSQFIPNLHEGHYIMHMTTVPGTSEQESLRIGKQIQEMLSKIEGIRSIVQWVGRAENGADTFGTHYSEFEIEMGPISGEEQRRVLEEIRETLAGQDLDDDGDEREPSAENIADGSTPGTIQRAPIPGVTFAINTFLTERIEETISGYAAAVVINIYGLNLDALDRDAQAVAAALASVPGATDVTVQSPPGSPQLVIRLRNEKLLQWGLQAVDVLETIRVAYQSVPVTQVYQGNKVVGVSVVLAPEARQHILQVAELPLLTPDGRLLRLQDVADIRQENGRSKILHSGAKRIQTVTANIHERDLSAFSKDLRERINQEVRISPGNYLEFTGAAEAQSQAREDLIVHSIFAAAGIFLMLYIAFGRLRNLLLTFANLPFALIGGVLAVMLTGGWVSLGSLVGFVTLFGITLRNSIMLVSHFQHLVDHEGCVWGLETAIRGASERLPSILMTALVTALGLLPLAAGSGQPGREIEGPMATIIVGGLVTSTILNLLILPTIMLHFGRFTRRQQD</sequence>
<name>A0A3N0V560_9PROT</name>
<reference evidence="3 4" key="1">
    <citation type="submission" date="2018-10" db="EMBL/GenBank/DDBJ databases">
        <authorList>
            <person name="Chen W.-M."/>
        </authorList>
    </citation>
    <scope>NUCLEOTIDE SEQUENCE [LARGE SCALE GENOMIC DNA]</scope>
    <source>
        <strain evidence="3 4">H-5</strain>
    </source>
</reference>
<feature type="transmembrane region" description="Helical" evidence="2">
    <location>
        <begin position="340"/>
        <end position="356"/>
    </location>
</feature>
<dbReference type="Gene3D" id="3.30.70.1430">
    <property type="entry name" value="Multidrug efflux transporter AcrB pore domain"/>
    <property type="match status" value="2"/>
</dbReference>
<comment type="caution">
    <text evidence="3">The sequence shown here is derived from an EMBL/GenBank/DDBJ whole genome shotgun (WGS) entry which is preliminary data.</text>
</comment>
<dbReference type="SUPFAM" id="SSF82714">
    <property type="entry name" value="Multidrug efflux transporter AcrB TolC docking domain, DN and DC subdomains"/>
    <property type="match status" value="2"/>
</dbReference>
<feature type="transmembrane region" description="Helical" evidence="2">
    <location>
        <begin position="474"/>
        <end position="498"/>
    </location>
</feature>
<keyword evidence="2" id="KW-0472">Membrane</keyword>
<dbReference type="GO" id="GO:0005886">
    <property type="term" value="C:plasma membrane"/>
    <property type="evidence" value="ECO:0007669"/>
    <property type="project" value="TreeGrafter"/>
</dbReference>
<dbReference type="Gene3D" id="3.30.70.1320">
    <property type="entry name" value="Multidrug efflux transporter AcrB pore domain like"/>
    <property type="match status" value="1"/>
</dbReference>
<dbReference type="SUPFAM" id="SSF82693">
    <property type="entry name" value="Multidrug efflux transporter AcrB pore domain, PN1, PN2, PC1 and PC2 subdomains"/>
    <property type="match status" value="2"/>
</dbReference>
<keyword evidence="2" id="KW-0812">Transmembrane</keyword>
<dbReference type="GO" id="GO:0042910">
    <property type="term" value="F:xenobiotic transmembrane transporter activity"/>
    <property type="evidence" value="ECO:0007669"/>
    <property type="project" value="TreeGrafter"/>
</dbReference>
<feature type="region of interest" description="Disordered" evidence="1">
    <location>
        <begin position="642"/>
        <end position="669"/>
    </location>
</feature>
<dbReference type="PANTHER" id="PTHR32063:SF4">
    <property type="entry name" value="SLR6043 PROTEIN"/>
    <property type="match status" value="1"/>
</dbReference>
<organism evidence="3 4">
    <name type="scientific">Pseudomethylobacillus aquaticus</name>
    <dbReference type="NCBI Taxonomy" id="2676064"/>
    <lineage>
        <taxon>Bacteria</taxon>
        <taxon>Pseudomonadati</taxon>
        <taxon>Pseudomonadota</taxon>
        <taxon>Betaproteobacteria</taxon>
        <taxon>Nitrosomonadales</taxon>
        <taxon>Methylophilaceae</taxon>
        <taxon>Pseudomethylobacillus</taxon>
    </lineage>
</organism>
<feature type="transmembrane region" description="Helical" evidence="2">
    <location>
        <begin position="995"/>
        <end position="1012"/>
    </location>
</feature>
<dbReference type="Proteomes" id="UP000275137">
    <property type="component" value="Unassembled WGS sequence"/>
</dbReference>
<proteinExistence type="predicted"/>
<dbReference type="PRINTS" id="PR00702">
    <property type="entry name" value="ACRIFLAVINRP"/>
</dbReference>
<dbReference type="Gene3D" id="1.20.1640.10">
    <property type="entry name" value="Multidrug efflux transporter AcrB transmembrane domain"/>
    <property type="match status" value="2"/>
</dbReference>
<dbReference type="AlphaFoldDB" id="A0A3N0V560"/>
<gene>
    <name evidence="3" type="ORF">ED236_00135</name>
</gene>
<dbReference type="Gene3D" id="3.30.2090.10">
    <property type="entry name" value="Multidrug efflux transporter AcrB TolC docking domain, DN and DC subdomains"/>
    <property type="match status" value="2"/>
</dbReference>
<accession>A0A3N0V560</accession>
<feature type="transmembrane region" description="Helical" evidence="2">
    <location>
        <begin position="917"/>
        <end position="935"/>
    </location>
</feature>
<dbReference type="RefSeq" id="WP_123235934.1">
    <property type="nucleotide sequence ID" value="NZ_RJVP01000001.1"/>
</dbReference>
<keyword evidence="4" id="KW-1185">Reference proteome</keyword>
<feature type="transmembrane region" description="Helical" evidence="2">
    <location>
        <begin position="941"/>
        <end position="958"/>
    </location>
</feature>
<evidence type="ECO:0000313" key="4">
    <source>
        <dbReference type="Proteomes" id="UP000275137"/>
    </source>
</evidence>
<dbReference type="InterPro" id="IPR027463">
    <property type="entry name" value="AcrB_DN_DC_subdom"/>
</dbReference>
<keyword evidence="2" id="KW-1133">Transmembrane helix</keyword>
<evidence type="ECO:0000256" key="1">
    <source>
        <dbReference type="SAM" id="MobiDB-lite"/>
    </source>
</evidence>
<dbReference type="EMBL" id="RJVP01000001">
    <property type="protein sequence ID" value="ROH87940.1"/>
    <property type="molecule type" value="Genomic_DNA"/>
</dbReference>
<feature type="transmembrane region" description="Helical" evidence="2">
    <location>
        <begin position="12"/>
        <end position="29"/>
    </location>
</feature>
<protein>
    <submittedName>
        <fullName evidence="3">Efflux RND transporter permease subunit</fullName>
    </submittedName>
</protein>
<dbReference type="Pfam" id="PF00873">
    <property type="entry name" value="ACR_tran"/>
    <property type="match status" value="2"/>
</dbReference>
<feature type="transmembrane region" description="Helical" evidence="2">
    <location>
        <begin position="388"/>
        <end position="407"/>
    </location>
</feature>
<dbReference type="PANTHER" id="PTHR32063">
    <property type="match status" value="1"/>
</dbReference>
<feature type="transmembrane region" description="Helical" evidence="2">
    <location>
        <begin position="892"/>
        <end position="910"/>
    </location>
</feature>
<dbReference type="SUPFAM" id="SSF82866">
    <property type="entry name" value="Multidrug efflux transporter AcrB transmembrane domain"/>
    <property type="match status" value="2"/>
</dbReference>
<feature type="transmembrane region" description="Helical" evidence="2">
    <location>
        <begin position="531"/>
        <end position="550"/>
    </location>
</feature>
<dbReference type="Gene3D" id="3.30.70.1440">
    <property type="entry name" value="Multidrug efflux transporter AcrB pore domain"/>
    <property type="match status" value="1"/>
</dbReference>
<evidence type="ECO:0000313" key="3">
    <source>
        <dbReference type="EMBL" id="ROH87940.1"/>
    </source>
</evidence>
<dbReference type="InterPro" id="IPR001036">
    <property type="entry name" value="Acrflvin-R"/>
</dbReference>
<feature type="transmembrane region" description="Helical" evidence="2">
    <location>
        <begin position="443"/>
        <end position="468"/>
    </location>
</feature>
<feature type="transmembrane region" description="Helical" evidence="2">
    <location>
        <begin position="1024"/>
        <end position="1050"/>
    </location>
</feature>